<feature type="domain" description="Protein kinase" evidence="10">
    <location>
        <begin position="73"/>
        <end position="344"/>
    </location>
</feature>
<evidence type="ECO:0000256" key="5">
    <source>
        <dbReference type="ARBA" id="ARBA00022777"/>
    </source>
</evidence>
<evidence type="ECO:0000256" key="3">
    <source>
        <dbReference type="ARBA" id="ARBA00022679"/>
    </source>
</evidence>
<dbReference type="InterPro" id="IPR011009">
    <property type="entry name" value="Kinase-like_dom_sf"/>
</dbReference>
<dbReference type="Pfam" id="PF16918">
    <property type="entry name" value="PknG_TPR"/>
    <property type="match status" value="1"/>
</dbReference>
<keyword evidence="6" id="KW-0067">ATP-binding</keyword>
<dbReference type="EC" id="2.7.11.1" evidence="1"/>
<evidence type="ECO:0000256" key="6">
    <source>
        <dbReference type="ARBA" id="ARBA00022840"/>
    </source>
</evidence>
<dbReference type="PANTHER" id="PTHR24363">
    <property type="entry name" value="SERINE/THREONINE PROTEIN KINASE"/>
    <property type="match status" value="1"/>
</dbReference>
<keyword evidence="2" id="KW-0723">Serine/threonine-protein kinase</keyword>
<dbReference type="Gene3D" id="1.25.40.10">
    <property type="entry name" value="Tetratricopeptide repeat domain"/>
    <property type="match status" value="1"/>
</dbReference>
<keyword evidence="12" id="KW-1185">Reference proteome</keyword>
<dbReference type="CDD" id="cd14014">
    <property type="entry name" value="STKc_PknB_like"/>
    <property type="match status" value="1"/>
</dbReference>
<gene>
    <name evidence="11" type="ORF">ACFSXZ_25765</name>
</gene>
<dbReference type="EMBL" id="JBHUKR010000013">
    <property type="protein sequence ID" value="MFD2419741.1"/>
    <property type="molecule type" value="Genomic_DNA"/>
</dbReference>
<reference evidence="12" key="1">
    <citation type="journal article" date="2019" name="Int. J. Syst. Evol. Microbiol.">
        <title>The Global Catalogue of Microorganisms (GCM) 10K type strain sequencing project: providing services to taxonomists for standard genome sequencing and annotation.</title>
        <authorList>
            <consortium name="The Broad Institute Genomics Platform"/>
            <consortium name="The Broad Institute Genome Sequencing Center for Infectious Disease"/>
            <person name="Wu L."/>
            <person name="Ma J."/>
        </authorList>
    </citation>
    <scope>NUCLEOTIDE SEQUENCE [LARGE SCALE GENOMIC DNA]</scope>
    <source>
        <strain evidence="12">CGMCC 4.7645</strain>
    </source>
</reference>
<dbReference type="SUPFAM" id="SSF56112">
    <property type="entry name" value="Protein kinase-like (PK-like)"/>
    <property type="match status" value="1"/>
</dbReference>
<evidence type="ECO:0000256" key="8">
    <source>
        <dbReference type="ARBA" id="ARBA00048679"/>
    </source>
</evidence>
<evidence type="ECO:0000313" key="11">
    <source>
        <dbReference type="EMBL" id="MFD2419741.1"/>
    </source>
</evidence>
<dbReference type="Proteomes" id="UP001597417">
    <property type="component" value="Unassembled WGS sequence"/>
</dbReference>
<keyword evidence="4" id="KW-0547">Nucleotide-binding</keyword>
<evidence type="ECO:0000259" key="10">
    <source>
        <dbReference type="PROSITE" id="PS50011"/>
    </source>
</evidence>
<organism evidence="11 12">
    <name type="scientific">Amycolatopsis pigmentata</name>
    <dbReference type="NCBI Taxonomy" id="450801"/>
    <lineage>
        <taxon>Bacteria</taxon>
        <taxon>Bacillati</taxon>
        <taxon>Actinomycetota</taxon>
        <taxon>Actinomycetes</taxon>
        <taxon>Pseudonocardiales</taxon>
        <taxon>Pseudonocardiaceae</taxon>
        <taxon>Amycolatopsis</taxon>
    </lineage>
</organism>
<dbReference type="InterPro" id="IPR000719">
    <property type="entry name" value="Prot_kinase_dom"/>
</dbReference>
<evidence type="ECO:0000256" key="9">
    <source>
        <dbReference type="SAM" id="MobiDB-lite"/>
    </source>
</evidence>
<comment type="caution">
    <text evidence="11">The sequence shown here is derived from an EMBL/GenBank/DDBJ whole genome shotgun (WGS) entry which is preliminary data.</text>
</comment>
<keyword evidence="3" id="KW-0808">Transferase</keyword>
<keyword evidence="5" id="KW-0418">Kinase</keyword>
<dbReference type="Gene3D" id="3.30.200.20">
    <property type="entry name" value="Phosphorylase Kinase, domain 1"/>
    <property type="match status" value="1"/>
</dbReference>
<comment type="catalytic activity">
    <reaction evidence="8">
        <text>L-seryl-[protein] + ATP = O-phospho-L-seryl-[protein] + ADP + H(+)</text>
        <dbReference type="Rhea" id="RHEA:17989"/>
        <dbReference type="Rhea" id="RHEA-COMP:9863"/>
        <dbReference type="Rhea" id="RHEA-COMP:11604"/>
        <dbReference type="ChEBI" id="CHEBI:15378"/>
        <dbReference type="ChEBI" id="CHEBI:29999"/>
        <dbReference type="ChEBI" id="CHEBI:30616"/>
        <dbReference type="ChEBI" id="CHEBI:83421"/>
        <dbReference type="ChEBI" id="CHEBI:456216"/>
        <dbReference type="EC" id="2.7.11.1"/>
    </reaction>
</comment>
<proteinExistence type="predicted"/>
<evidence type="ECO:0000256" key="1">
    <source>
        <dbReference type="ARBA" id="ARBA00012513"/>
    </source>
</evidence>
<evidence type="ECO:0000313" key="12">
    <source>
        <dbReference type="Proteomes" id="UP001597417"/>
    </source>
</evidence>
<evidence type="ECO:0000256" key="4">
    <source>
        <dbReference type="ARBA" id="ARBA00022741"/>
    </source>
</evidence>
<sequence>MARRGPSRPVPGSITSATTARPLPTTGHGSGSEETALPVVHLPPPVSRIQAEVDLREAHAPKLAKGDLVAGQYRVEGCITHGGFGWIYLAVDRNLDNRYVVLKGLIDSENEAAARLAVAESRVLAASEHLNIVRIYNVVTHPDPHKADSRNRYIVMDFVGGVSLFEMMTDHAGELRAEHVANYGREILAALGYLHDQGLLYCDMSPQNVIQGEHRVKVIDLGAIREIGDKDSPIVGTPDYRVSAAEIAEHGLTVRSDIYSVGATLKALLEVSVDGINPPREIKSGVRSLRHVLARATAGFHQRYASTAGMAAQLDGVLAELHSLRDGRPRPAVSSLFSDTVALLDDGLGQPPPLDRWLELELPGFTDGRPSPASAVSALPVPTPEENAEVETQFRLGRVRLARADPEGAEECFLLARAGLGDRAHQNWRMIWHMALLMLANEDFGSAGELFGEVYWNLPGEQAPKIALGYCAESGTEIQTAEQYYHAVWTRDRSQVSAAFGLARIHLSRGSRDKAVDVLGEVPEASRHHDAAAIAAIRVLAATLPNGGPPDPEDLQAARKRLEGLDLDSEEALDRLATIVRETELELAGPRRKKEARIALAGAYRKLARQARNRNEHGVLVDRANEVRPRTKFEHE</sequence>
<dbReference type="SUPFAM" id="SSF48452">
    <property type="entry name" value="TPR-like"/>
    <property type="match status" value="1"/>
</dbReference>
<feature type="region of interest" description="Disordered" evidence="9">
    <location>
        <begin position="1"/>
        <end position="37"/>
    </location>
</feature>
<accession>A0ABW5G0L0</accession>
<evidence type="ECO:0000256" key="2">
    <source>
        <dbReference type="ARBA" id="ARBA00022527"/>
    </source>
</evidence>
<dbReference type="Pfam" id="PF00069">
    <property type="entry name" value="Pkinase"/>
    <property type="match status" value="1"/>
</dbReference>
<dbReference type="InterPro" id="IPR011990">
    <property type="entry name" value="TPR-like_helical_dom_sf"/>
</dbReference>
<dbReference type="InterPro" id="IPR031636">
    <property type="entry name" value="PknG_TPR"/>
</dbReference>
<comment type="catalytic activity">
    <reaction evidence="7">
        <text>L-threonyl-[protein] + ATP = O-phospho-L-threonyl-[protein] + ADP + H(+)</text>
        <dbReference type="Rhea" id="RHEA:46608"/>
        <dbReference type="Rhea" id="RHEA-COMP:11060"/>
        <dbReference type="Rhea" id="RHEA-COMP:11605"/>
        <dbReference type="ChEBI" id="CHEBI:15378"/>
        <dbReference type="ChEBI" id="CHEBI:30013"/>
        <dbReference type="ChEBI" id="CHEBI:30616"/>
        <dbReference type="ChEBI" id="CHEBI:61977"/>
        <dbReference type="ChEBI" id="CHEBI:456216"/>
        <dbReference type="EC" id="2.7.11.1"/>
    </reaction>
</comment>
<dbReference type="PANTHER" id="PTHR24363:SF0">
    <property type="entry name" value="SERINE_THREONINE KINASE LIKE DOMAIN CONTAINING 1"/>
    <property type="match status" value="1"/>
</dbReference>
<dbReference type="Gene3D" id="1.10.510.10">
    <property type="entry name" value="Transferase(Phosphotransferase) domain 1"/>
    <property type="match status" value="1"/>
</dbReference>
<dbReference type="PROSITE" id="PS50011">
    <property type="entry name" value="PROTEIN_KINASE_DOM"/>
    <property type="match status" value="1"/>
</dbReference>
<protein>
    <recommendedName>
        <fullName evidence="1">non-specific serine/threonine protein kinase</fullName>
        <ecNumber evidence="1">2.7.11.1</ecNumber>
    </recommendedName>
</protein>
<name>A0ABW5G0L0_9PSEU</name>
<evidence type="ECO:0000256" key="7">
    <source>
        <dbReference type="ARBA" id="ARBA00047899"/>
    </source>
</evidence>
<dbReference type="RefSeq" id="WP_378267771.1">
    <property type="nucleotide sequence ID" value="NZ_JBHUKR010000013.1"/>
</dbReference>